<keyword evidence="2" id="KW-1185">Reference proteome</keyword>
<comment type="caution">
    <text evidence="1">The sequence shown here is derived from an EMBL/GenBank/DDBJ whole genome shotgun (WGS) entry which is preliminary data.</text>
</comment>
<dbReference type="Proteomes" id="UP001442364">
    <property type="component" value="Unassembled WGS sequence"/>
</dbReference>
<dbReference type="EMBL" id="JBBMER010000004">
    <property type="protein sequence ID" value="MEQ2379537.1"/>
    <property type="molecule type" value="Genomic_DNA"/>
</dbReference>
<evidence type="ECO:0000313" key="2">
    <source>
        <dbReference type="Proteomes" id="UP001442364"/>
    </source>
</evidence>
<dbReference type="RefSeq" id="WP_116443934.1">
    <property type="nucleotide sequence ID" value="NZ_JBBMER010000004.1"/>
</dbReference>
<accession>A0ABV1BW55</accession>
<evidence type="ECO:0000313" key="1">
    <source>
        <dbReference type="EMBL" id="MEQ2379537.1"/>
    </source>
</evidence>
<sequence>MLKRYSPPPEPVKKEKSQSEIFMEDDDFVMTQLKRHVLILQNRLTMGMYQDDVDIKLYHQAIIDTLYEIEKRKK</sequence>
<gene>
    <name evidence="1" type="ORF">WMO14_06555</name>
</gene>
<proteinExistence type="predicted"/>
<protein>
    <submittedName>
        <fullName evidence="1">Uncharacterized protein</fullName>
    </submittedName>
</protein>
<organism evidence="1 2">
    <name type="scientific">[Lactobacillus] rogosae</name>
    <dbReference type="NCBI Taxonomy" id="706562"/>
    <lineage>
        <taxon>Bacteria</taxon>
        <taxon>Bacillati</taxon>
        <taxon>Bacillota</taxon>
        <taxon>Clostridia</taxon>
        <taxon>Lachnospirales</taxon>
        <taxon>Lachnospiraceae</taxon>
        <taxon>Lachnospira</taxon>
    </lineage>
</organism>
<reference evidence="1 2" key="1">
    <citation type="submission" date="2024-03" db="EMBL/GenBank/DDBJ databases">
        <title>Human intestinal bacterial collection.</title>
        <authorList>
            <person name="Pauvert C."/>
            <person name="Hitch T.C.A."/>
            <person name="Clavel T."/>
        </authorList>
    </citation>
    <scope>NUCLEOTIDE SEQUENCE [LARGE SCALE GENOMIC DNA]</scope>
    <source>
        <strain evidence="1 2">CLA-AA-H255</strain>
    </source>
</reference>
<name>A0ABV1BW55_9FIRM</name>